<keyword evidence="2" id="KW-1185">Reference proteome</keyword>
<dbReference type="SUPFAM" id="SSF51726">
    <property type="entry name" value="UROD/MetE-like"/>
    <property type="match status" value="1"/>
</dbReference>
<protein>
    <submittedName>
        <fullName evidence="1">Uncharacterized protein</fullName>
    </submittedName>
</protein>
<dbReference type="EMBL" id="JABBJJ010000072">
    <property type="protein sequence ID" value="NMO16583.1"/>
    <property type="molecule type" value="Genomic_DNA"/>
</dbReference>
<dbReference type="AlphaFoldDB" id="A0A848LGF8"/>
<sequence length="350" mass="38339">MEQGREVAPLRAAHLVGSIPAAETAEAMRLALELLGKRLRFLPDGEAGTRRNWIAHIIDSFRKHPDLELRRNGDWSSYKEVPSFGVRRGHRLTEASLDLGYVAAYAESYEVFRRLRAQAGMPDLRFQAGLPGDLDLALFTLGPVGALRWGAAFRGALLRELRQLHALGGADIVFQLEAPVELVTVSKAPGLLQSPLASYFASRLAGFAREAPEGARFGVHLCLGDLNHASLGRLGDARPIAELVNALTRAWPGNRPLEYVHVPFAAGESTAPTDARFYAPLARVVLPERTRFVAGLVHERWTEAETRPVLQHVERALGRRVDVAAACGLGRRSRDEAVQVMRTTLALCGD</sequence>
<organism evidence="1 2">
    <name type="scientific">Pyxidicoccus fallax</name>
    <dbReference type="NCBI Taxonomy" id="394095"/>
    <lineage>
        <taxon>Bacteria</taxon>
        <taxon>Pseudomonadati</taxon>
        <taxon>Myxococcota</taxon>
        <taxon>Myxococcia</taxon>
        <taxon>Myxococcales</taxon>
        <taxon>Cystobacterineae</taxon>
        <taxon>Myxococcaceae</taxon>
        <taxon>Pyxidicoccus</taxon>
    </lineage>
</organism>
<gene>
    <name evidence="1" type="ORF">HG543_17210</name>
</gene>
<proteinExistence type="predicted"/>
<name>A0A848LGF8_9BACT</name>
<accession>A0A848LGF8</accession>
<dbReference type="Proteomes" id="UP000518300">
    <property type="component" value="Unassembled WGS sequence"/>
</dbReference>
<reference evidence="1 2" key="1">
    <citation type="submission" date="2020-04" db="EMBL/GenBank/DDBJ databases">
        <title>Draft genome of Pyxidicoccus fallax type strain.</title>
        <authorList>
            <person name="Whitworth D.E."/>
        </authorList>
    </citation>
    <scope>NUCLEOTIDE SEQUENCE [LARGE SCALE GENOMIC DNA]</scope>
    <source>
        <strain evidence="1 2">DSM 14698</strain>
    </source>
</reference>
<comment type="caution">
    <text evidence="1">The sequence shown here is derived from an EMBL/GenBank/DDBJ whole genome shotgun (WGS) entry which is preliminary data.</text>
</comment>
<evidence type="ECO:0000313" key="1">
    <source>
        <dbReference type="EMBL" id="NMO16583.1"/>
    </source>
</evidence>
<evidence type="ECO:0000313" key="2">
    <source>
        <dbReference type="Proteomes" id="UP000518300"/>
    </source>
</evidence>
<dbReference type="InterPro" id="IPR038071">
    <property type="entry name" value="UROD/MetE-like_sf"/>
</dbReference>
<dbReference type="RefSeq" id="WP_169345872.1">
    <property type="nucleotide sequence ID" value="NZ_JABBJJ010000072.1"/>
</dbReference>